<proteinExistence type="predicted"/>
<dbReference type="EMBL" id="PEWA01000027">
    <property type="protein sequence ID" value="PIU73432.1"/>
    <property type="molecule type" value="Genomic_DNA"/>
</dbReference>
<gene>
    <name evidence="1" type="ORF">COS78_02260</name>
</gene>
<organism evidence="1 2">
    <name type="scientific">Candidatus Shapirobacteria bacterium CG06_land_8_20_14_3_00_40_12</name>
    <dbReference type="NCBI Taxonomy" id="1974881"/>
    <lineage>
        <taxon>Bacteria</taxon>
        <taxon>Candidatus Shapironibacteriota</taxon>
    </lineage>
</organism>
<evidence type="ECO:0008006" key="3">
    <source>
        <dbReference type="Google" id="ProtNLM"/>
    </source>
</evidence>
<comment type="caution">
    <text evidence="1">The sequence shown here is derived from an EMBL/GenBank/DDBJ whole genome shotgun (WGS) entry which is preliminary data.</text>
</comment>
<evidence type="ECO:0000313" key="2">
    <source>
        <dbReference type="Proteomes" id="UP000231407"/>
    </source>
</evidence>
<evidence type="ECO:0000313" key="1">
    <source>
        <dbReference type="EMBL" id="PIU73432.1"/>
    </source>
</evidence>
<reference evidence="2" key="1">
    <citation type="submission" date="2017-09" db="EMBL/GenBank/DDBJ databases">
        <title>Depth-based differentiation of microbial function through sediment-hosted aquifers and enrichment of novel symbionts in the deep terrestrial subsurface.</title>
        <authorList>
            <person name="Probst A.J."/>
            <person name="Ladd B."/>
            <person name="Jarett J.K."/>
            <person name="Geller-Mcgrath D.E."/>
            <person name="Sieber C.M.K."/>
            <person name="Emerson J.B."/>
            <person name="Anantharaman K."/>
            <person name="Thomas B.C."/>
            <person name="Malmstrom R."/>
            <person name="Stieglmeier M."/>
            <person name="Klingl A."/>
            <person name="Woyke T."/>
            <person name="Ryan C.M."/>
            <person name="Banfield J.F."/>
        </authorList>
    </citation>
    <scope>NUCLEOTIDE SEQUENCE [LARGE SCALE GENOMIC DNA]</scope>
</reference>
<sequence length="185" mass="21578">MPLLETINMSVDGLDFGKYENLISELKVIAGNQYYYPFEKLHMTLLPYIKLEYSDKIISAEIDDILLKYKISFEVICADFRNYSTLQILAKPSFNLAQLRQELRDFINPKKEDWTLYTNNFEEIGHINVMRYKEVPSIELLRKGFEKVDKNFGVIIPQKVEIIKLSSRTLAPGKFAVEKTIKLNT</sequence>
<protein>
    <recommendedName>
        <fullName evidence="3">2'-5' RNA ligase</fullName>
    </recommendedName>
</protein>
<dbReference type="Proteomes" id="UP000231407">
    <property type="component" value="Unassembled WGS sequence"/>
</dbReference>
<dbReference type="AlphaFoldDB" id="A0A2M7AS38"/>
<name>A0A2M7AS38_9BACT</name>
<accession>A0A2M7AS38</accession>